<evidence type="ECO:0000256" key="1">
    <source>
        <dbReference type="ARBA" id="ARBA00008805"/>
    </source>
</evidence>
<dbReference type="Pfam" id="PF08543">
    <property type="entry name" value="Phos_pyr_kin"/>
    <property type="match status" value="1"/>
</dbReference>
<dbReference type="NCBIfam" id="TIGR00687">
    <property type="entry name" value="pyridox_kin"/>
    <property type="match status" value="1"/>
</dbReference>
<keyword evidence="4" id="KW-0547">Nucleotide-binding</keyword>
<dbReference type="SUPFAM" id="SSF53613">
    <property type="entry name" value="Ribokinase-like"/>
    <property type="match status" value="1"/>
</dbReference>
<evidence type="ECO:0000313" key="9">
    <source>
        <dbReference type="Proteomes" id="UP001629113"/>
    </source>
</evidence>
<dbReference type="PANTHER" id="PTHR10534:SF2">
    <property type="entry name" value="PYRIDOXAL KINASE"/>
    <property type="match status" value="1"/>
</dbReference>
<evidence type="ECO:0000256" key="2">
    <source>
        <dbReference type="ARBA" id="ARBA00012104"/>
    </source>
</evidence>
<gene>
    <name evidence="8" type="ORF">PVAG01_04113</name>
</gene>
<keyword evidence="9" id="KW-1185">Reference proteome</keyword>
<dbReference type="Gene3D" id="3.40.1190.20">
    <property type="match status" value="1"/>
</dbReference>
<organism evidence="8 9">
    <name type="scientific">Phlyctema vagabunda</name>
    <dbReference type="NCBI Taxonomy" id="108571"/>
    <lineage>
        <taxon>Eukaryota</taxon>
        <taxon>Fungi</taxon>
        <taxon>Dikarya</taxon>
        <taxon>Ascomycota</taxon>
        <taxon>Pezizomycotina</taxon>
        <taxon>Leotiomycetes</taxon>
        <taxon>Helotiales</taxon>
        <taxon>Dermateaceae</taxon>
        <taxon>Phlyctema</taxon>
    </lineage>
</organism>
<accession>A0ABR4PNA6</accession>
<keyword evidence="5 8" id="KW-0418">Kinase</keyword>
<dbReference type="InterPro" id="IPR004625">
    <property type="entry name" value="PyrdxlKinase"/>
</dbReference>
<sequence>MSSSANLPVPETRVLAVASHVVYGYVGNTMAAFVMQSLGCEVAALNTVNFSNHLGYGQAKGKKTPASEVTEMYQGLKDSHLDDFNMMLSGYLPGSEVVQAVAIMARELKYKATMKPGSFFWILDPVMGDNGKLYVSEDVVPAYKNMIKDADLILPNQFEAETLSGVKITDMESLRQAITTLHETYRIPHIVITSIPSLNGTGSEPSLSVVGSSMTSSGQPRIFRIKVPALDCFFSGTGDMFAALMVVRLREAVYNTEGLSETAAWLSGDEIEASQLPLAKAAEMVLASMQGVLMRTKQKGDHEMEAFRAKEKEVDEKELRLVKSKAYEVRMVRNLDCLMNPEVKFKAEVV</sequence>
<dbReference type="CDD" id="cd01173">
    <property type="entry name" value="pyridoxal_pyridoxamine_kinase"/>
    <property type="match status" value="1"/>
</dbReference>
<keyword evidence="6" id="KW-0067">ATP-binding</keyword>
<keyword evidence="3" id="KW-0808">Transferase</keyword>
<dbReference type="InterPro" id="IPR029056">
    <property type="entry name" value="Ribokinase-like"/>
</dbReference>
<dbReference type="EMBL" id="JBFCZG010000003">
    <property type="protein sequence ID" value="KAL3424832.1"/>
    <property type="molecule type" value="Genomic_DNA"/>
</dbReference>
<comment type="caution">
    <text evidence="8">The sequence shown here is derived from an EMBL/GenBank/DDBJ whole genome shotgun (WGS) entry which is preliminary data.</text>
</comment>
<dbReference type="Proteomes" id="UP001629113">
    <property type="component" value="Unassembled WGS sequence"/>
</dbReference>
<feature type="domain" description="Pyridoxamine kinase/Phosphomethylpyrimidine kinase" evidence="7">
    <location>
        <begin position="119"/>
        <end position="251"/>
    </location>
</feature>
<evidence type="ECO:0000256" key="4">
    <source>
        <dbReference type="ARBA" id="ARBA00022741"/>
    </source>
</evidence>
<evidence type="ECO:0000259" key="7">
    <source>
        <dbReference type="Pfam" id="PF08543"/>
    </source>
</evidence>
<protein>
    <recommendedName>
        <fullName evidence="2">pyridoxal kinase</fullName>
        <ecNumber evidence="2">2.7.1.35</ecNumber>
    </recommendedName>
</protein>
<evidence type="ECO:0000256" key="5">
    <source>
        <dbReference type="ARBA" id="ARBA00022777"/>
    </source>
</evidence>
<reference evidence="8 9" key="1">
    <citation type="submission" date="2024-06" db="EMBL/GenBank/DDBJ databases">
        <title>Complete genome of Phlyctema vagabunda strain 19-DSS-EL-015.</title>
        <authorList>
            <person name="Fiorenzani C."/>
        </authorList>
    </citation>
    <scope>NUCLEOTIDE SEQUENCE [LARGE SCALE GENOMIC DNA]</scope>
    <source>
        <strain evidence="8 9">19-DSS-EL-015</strain>
    </source>
</reference>
<dbReference type="PANTHER" id="PTHR10534">
    <property type="entry name" value="PYRIDOXAL KINASE"/>
    <property type="match status" value="1"/>
</dbReference>
<proteinExistence type="inferred from homology"/>
<name>A0ABR4PNA6_9HELO</name>
<evidence type="ECO:0000256" key="6">
    <source>
        <dbReference type="ARBA" id="ARBA00022840"/>
    </source>
</evidence>
<evidence type="ECO:0000256" key="3">
    <source>
        <dbReference type="ARBA" id="ARBA00022679"/>
    </source>
</evidence>
<comment type="similarity">
    <text evidence="1">Belongs to the pyridoxine kinase family.</text>
</comment>
<dbReference type="GO" id="GO:0016301">
    <property type="term" value="F:kinase activity"/>
    <property type="evidence" value="ECO:0007669"/>
    <property type="project" value="UniProtKB-KW"/>
</dbReference>
<dbReference type="EC" id="2.7.1.35" evidence="2"/>
<evidence type="ECO:0000313" key="8">
    <source>
        <dbReference type="EMBL" id="KAL3424832.1"/>
    </source>
</evidence>
<dbReference type="InterPro" id="IPR013749">
    <property type="entry name" value="PM/HMP-P_kinase-1"/>
</dbReference>